<organism evidence="1 2">
    <name type="scientific">Fusobacterium nucleatum subsp. polymorphum</name>
    <name type="common">Fusobacterium polymorphum</name>
    <dbReference type="NCBI Taxonomy" id="76857"/>
    <lineage>
        <taxon>Bacteria</taxon>
        <taxon>Fusobacteriati</taxon>
        <taxon>Fusobacteriota</taxon>
        <taxon>Fusobacteriia</taxon>
        <taxon>Fusobacteriales</taxon>
        <taxon>Fusobacteriaceae</taxon>
        <taxon>Fusobacterium</taxon>
    </lineage>
</organism>
<dbReference type="RefSeq" id="WP_099011919.1">
    <property type="nucleotide sequence ID" value="NZ_JAYFGY010000004.1"/>
</dbReference>
<dbReference type="AlphaFoldDB" id="A0A2C6BJV2"/>
<comment type="caution">
    <text evidence="1">The sequence shown here is derived from an EMBL/GenBank/DDBJ whole genome shotgun (WGS) entry which is preliminary data.</text>
</comment>
<dbReference type="EMBL" id="NIRM01000005">
    <property type="protein sequence ID" value="PHI04115.1"/>
    <property type="molecule type" value="Genomic_DNA"/>
</dbReference>
<name>A0A2C6BJV2_FUSNP</name>
<accession>A0A2C6BJV2</accession>
<reference evidence="1 2" key="1">
    <citation type="submission" date="2017-06" db="EMBL/GenBank/DDBJ databases">
        <title>Draft genome sequence of Fusobacterium nucleatum subsp. polymorphum KCOM 1267 (=ChDC F290).</title>
        <authorList>
            <person name="Kook J.-K."/>
            <person name="Park S.-N."/>
            <person name="Lim Y.K."/>
            <person name="Roh H."/>
        </authorList>
    </citation>
    <scope>NUCLEOTIDE SEQUENCE [LARGE SCALE GENOMIC DNA]</scope>
    <source>
        <strain evidence="2">KCOM 1267(ChDC F290)</strain>
    </source>
</reference>
<protein>
    <submittedName>
        <fullName evidence="1">Uncharacterized protein</fullName>
    </submittedName>
</protein>
<proteinExistence type="predicted"/>
<evidence type="ECO:0000313" key="1">
    <source>
        <dbReference type="EMBL" id="PHI04115.1"/>
    </source>
</evidence>
<gene>
    <name evidence="1" type="ORF">CBG52_12075</name>
</gene>
<evidence type="ECO:0000313" key="2">
    <source>
        <dbReference type="Proteomes" id="UP000221504"/>
    </source>
</evidence>
<dbReference type="Proteomes" id="UP000221504">
    <property type="component" value="Unassembled WGS sequence"/>
</dbReference>
<sequence length="62" mass="6644">MLLSSTGAKLRNLGKVIVNGTTVVIGGDYIRYKSSIEGLSKSLMEEKVIEGNFSNIEIKAGL</sequence>